<proteinExistence type="predicted"/>
<keyword evidence="2" id="KW-1185">Reference proteome</keyword>
<evidence type="ECO:0000313" key="1">
    <source>
        <dbReference type="EnsemblPlants" id="AVESA.00010b.r2.2AG0238310.1.CDS"/>
    </source>
</evidence>
<evidence type="ECO:0000313" key="2">
    <source>
        <dbReference type="Proteomes" id="UP001732700"/>
    </source>
</evidence>
<dbReference type="Proteomes" id="UP001732700">
    <property type="component" value="Chromosome 2A"/>
</dbReference>
<sequence>MGGGRGALIAVAAAILLCSCSVPAGQCDPDAASAVSQEQEIQRLRSKVASLEEEVSWSKDATSQLEDVVREKTAQIAALVGGLDALQVRNAADDESVVKASTSDALLDEQVERLGNDLEDQVRKGELLEARASEAERRLLELGHKLERVEKINMEQRMKIEELEHDLQHSEDKLAELEREAKLTAEELAMVRGMWLPYWFASRSVHCQELASAKWQLHGRPVFDTVMQKVSETLAHAQALVVPHLQAAQNKLLPVAKPHFSSLKNSAEPYVSEVANRFTRAYMVSRDAIQPWVAKTQGLADRYWQASKKFSEPYIARIMAASEPRLSRARVVLEPAYMRPVASAWRSLVMAASMYHRQVQKGVGRFLEDNGLLSLNPPSADRLAWWMASAFFVLPMLAISKIFSVTFRKKNIQATRRRHTRRVDR</sequence>
<protein>
    <submittedName>
        <fullName evidence="1">Uncharacterized protein</fullName>
    </submittedName>
</protein>
<accession>A0ACD5UEJ9</accession>
<reference evidence="1" key="1">
    <citation type="submission" date="2021-05" db="EMBL/GenBank/DDBJ databases">
        <authorList>
            <person name="Scholz U."/>
            <person name="Mascher M."/>
            <person name="Fiebig A."/>
        </authorList>
    </citation>
    <scope>NUCLEOTIDE SEQUENCE [LARGE SCALE GENOMIC DNA]</scope>
</reference>
<reference evidence="1" key="2">
    <citation type="submission" date="2025-09" db="UniProtKB">
        <authorList>
            <consortium name="EnsemblPlants"/>
        </authorList>
    </citation>
    <scope>IDENTIFICATION</scope>
</reference>
<dbReference type="EnsemblPlants" id="AVESA.00010b.r2.2AG0238310.1">
    <property type="protein sequence ID" value="AVESA.00010b.r2.2AG0238310.1.CDS"/>
    <property type="gene ID" value="AVESA.00010b.r2.2AG0238310"/>
</dbReference>
<organism evidence="1 2">
    <name type="scientific">Avena sativa</name>
    <name type="common">Oat</name>
    <dbReference type="NCBI Taxonomy" id="4498"/>
    <lineage>
        <taxon>Eukaryota</taxon>
        <taxon>Viridiplantae</taxon>
        <taxon>Streptophyta</taxon>
        <taxon>Embryophyta</taxon>
        <taxon>Tracheophyta</taxon>
        <taxon>Spermatophyta</taxon>
        <taxon>Magnoliopsida</taxon>
        <taxon>Liliopsida</taxon>
        <taxon>Poales</taxon>
        <taxon>Poaceae</taxon>
        <taxon>BOP clade</taxon>
        <taxon>Pooideae</taxon>
        <taxon>Poodae</taxon>
        <taxon>Poeae</taxon>
        <taxon>Poeae Chloroplast Group 1 (Aveneae type)</taxon>
        <taxon>Aveninae</taxon>
        <taxon>Avena</taxon>
    </lineage>
</organism>
<name>A0ACD5UEJ9_AVESA</name>